<reference evidence="2 3" key="1">
    <citation type="submission" date="2017-01" db="EMBL/GenBank/DDBJ databases">
        <authorList>
            <person name="Mah S.A."/>
            <person name="Swanson W.J."/>
            <person name="Moy G.W."/>
            <person name="Vacquier V.D."/>
        </authorList>
    </citation>
    <scope>NUCLEOTIDE SEQUENCE [LARGE SCALE GENOMIC DNA]</scope>
    <source>
        <strain evidence="2 3">RU36E</strain>
    </source>
</reference>
<dbReference type="AlphaFoldDB" id="A0A1N6U025"/>
<name>A0A1N6U025_AQUAC</name>
<dbReference type="EMBL" id="FTMP01000005">
    <property type="protein sequence ID" value="SIQ58934.1"/>
    <property type="molecule type" value="Genomic_DNA"/>
</dbReference>
<dbReference type="RefSeq" id="WP_076427019.1">
    <property type="nucleotide sequence ID" value="NZ_FTMP01000005.1"/>
</dbReference>
<evidence type="ECO:0008006" key="4">
    <source>
        <dbReference type="Google" id="ProtNLM"/>
    </source>
</evidence>
<gene>
    <name evidence="2" type="ORF">SAMN05878282_105292</name>
</gene>
<protein>
    <recommendedName>
        <fullName evidence="4">Alpha/beta hydrolase</fullName>
    </recommendedName>
</protein>
<organism evidence="2 3">
    <name type="scientific">Aquipseudomonas alcaligenes</name>
    <name type="common">Pseudomonas alcaligenes</name>
    <dbReference type="NCBI Taxonomy" id="43263"/>
    <lineage>
        <taxon>Bacteria</taxon>
        <taxon>Pseudomonadati</taxon>
        <taxon>Pseudomonadota</taxon>
        <taxon>Gammaproteobacteria</taxon>
        <taxon>Pseudomonadales</taxon>
        <taxon>Pseudomonadaceae</taxon>
        <taxon>Aquipseudomonas</taxon>
    </lineage>
</organism>
<feature type="chain" id="PRO_5012929924" description="Alpha/beta hydrolase" evidence="1">
    <location>
        <begin position="21"/>
        <end position="68"/>
    </location>
</feature>
<keyword evidence="1" id="KW-0732">Signal</keyword>
<sequence length="68" mass="7237">MKKHLIASLILSSLTSVAFALPGEEQPPLTELRHSSTPATVAQGGAAHQLHSRLFAENGAERVARQHA</sequence>
<dbReference type="Proteomes" id="UP000185841">
    <property type="component" value="Unassembled WGS sequence"/>
</dbReference>
<evidence type="ECO:0000313" key="2">
    <source>
        <dbReference type="EMBL" id="SIQ58934.1"/>
    </source>
</evidence>
<accession>A0A1N6U025</accession>
<evidence type="ECO:0000256" key="1">
    <source>
        <dbReference type="SAM" id="SignalP"/>
    </source>
</evidence>
<evidence type="ECO:0000313" key="3">
    <source>
        <dbReference type="Proteomes" id="UP000185841"/>
    </source>
</evidence>
<proteinExistence type="predicted"/>
<feature type="signal peptide" evidence="1">
    <location>
        <begin position="1"/>
        <end position="20"/>
    </location>
</feature>